<reference evidence="1" key="1">
    <citation type="journal article" date="2021" name="Proc. Natl. Acad. Sci. U.S.A.">
        <title>A Catalog of Tens of Thousands of Viruses from Human Metagenomes Reveals Hidden Associations with Chronic Diseases.</title>
        <authorList>
            <person name="Tisza M.J."/>
            <person name="Buck C.B."/>
        </authorList>
    </citation>
    <scope>NUCLEOTIDE SEQUENCE</scope>
    <source>
        <strain evidence="1">Ctv838</strain>
    </source>
</reference>
<dbReference type="EMBL" id="BK032662">
    <property type="protein sequence ID" value="DAF53704.1"/>
    <property type="molecule type" value="Genomic_DNA"/>
</dbReference>
<protein>
    <submittedName>
        <fullName evidence="1">Uncharacterized protein</fullName>
    </submittedName>
</protein>
<sequence>MVMTMCYYGNTDKENRTSTPSGLSVFFKVLSPKNSFDDFSRYMLLVFLIDTNGIGLNRSFLFCRKRGEPDGEIYRMVDR</sequence>
<accession>A0A8S5SRY1</accession>
<organism evidence="1">
    <name type="scientific">Siphoviridae sp. ctv838</name>
    <dbReference type="NCBI Taxonomy" id="2827964"/>
    <lineage>
        <taxon>Viruses</taxon>
        <taxon>Duplodnaviria</taxon>
        <taxon>Heunggongvirae</taxon>
        <taxon>Uroviricota</taxon>
        <taxon>Caudoviricetes</taxon>
    </lineage>
</organism>
<proteinExistence type="predicted"/>
<name>A0A8S5SRY1_9CAUD</name>
<evidence type="ECO:0000313" key="1">
    <source>
        <dbReference type="EMBL" id="DAF53704.1"/>
    </source>
</evidence>